<name>R7W9X1_AEGTA</name>
<feature type="compositionally biased region" description="Low complexity" evidence="1">
    <location>
        <begin position="106"/>
        <end position="125"/>
    </location>
</feature>
<evidence type="ECO:0000256" key="2">
    <source>
        <dbReference type="SAM" id="SignalP"/>
    </source>
</evidence>
<feature type="chain" id="PRO_5014593856" evidence="2">
    <location>
        <begin position="27"/>
        <end position="223"/>
    </location>
</feature>
<feature type="region of interest" description="Disordered" evidence="1">
    <location>
        <begin position="77"/>
        <end position="125"/>
    </location>
</feature>
<dbReference type="PANTHER" id="PTHR34662:SF3">
    <property type="entry name" value="OS04G0422700 PROTEIN"/>
    <property type="match status" value="1"/>
</dbReference>
<dbReference type="EnsemblPlants" id="EMT19077">
    <property type="protein sequence ID" value="EMT19077"/>
    <property type="gene ID" value="F775_23997"/>
</dbReference>
<evidence type="ECO:0000313" key="3">
    <source>
        <dbReference type="EnsemblPlants" id="EMT19077"/>
    </source>
</evidence>
<proteinExistence type="predicted"/>
<sequence length="223" mass="22627">MQRASLASALLLLCSLCSFFAQPSQAFLDGTRGAGACISRLLGEGFGDEKIPMAVVVPSVPDYSPLPAPTAVAVAAPAPAPTPTPTPTPVPGSEEYMPKLPSERLSPGAPASGNAGAPAPAASGDGASTAFISSNPAVPLPAGVTDSATVLPMPTPGQEQRQFVALLKTLCMLAFPVPPRLLSFVHLALTSFGSTLPQDVGMGTLLQARAVPLVAPLLMVLYF</sequence>
<keyword evidence="2" id="KW-0732">Signal</keyword>
<feature type="compositionally biased region" description="Pro residues" evidence="1">
    <location>
        <begin position="78"/>
        <end position="90"/>
    </location>
</feature>
<feature type="signal peptide" evidence="2">
    <location>
        <begin position="1"/>
        <end position="26"/>
    </location>
</feature>
<protein>
    <submittedName>
        <fullName evidence="3">Uncharacterized protein</fullName>
    </submittedName>
</protein>
<evidence type="ECO:0000256" key="1">
    <source>
        <dbReference type="SAM" id="MobiDB-lite"/>
    </source>
</evidence>
<reference evidence="3" key="1">
    <citation type="submission" date="2015-06" db="UniProtKB">
        <authorList>
            <consortium name="EnsemblPlants"/>
        </authorList>
    </citation>
    <scope>IDENTIFICATION</scope>
</reference>
<dbReference type="PANTHER" id="PTHR34662">
    <property type="entry name" value="OS04G0422700 PROTEIN"/>
    <property type="match status" value="1"/>
</dbReference>
<accession>R7W9X1</accession>
<dbReference type="AlphaFoldDB" id="R7W9X1"/>
<organism evidence="3">
    <name type="scientific">Aegilops tauschii</name>
    <name type="common">Tausch's goatgrass</name>
    <name type="synonym">Aegilops squarrosa</name>
    <dbReference type="NCBI Taxonomy" id="37682"/>
    <lineage>
        <taxon>Eukaryota</taxon>
        <taxon>Viridiplantae</taxon>
        <taxon>Streptophyta</taxon>
        <taxon>Embryophyta</taxon>
        <taxon>Tracheophyta</taxon>
        <taxon>Spermatophyta</taxon>
        <taxon>Magnoliopsida</taxon>
        <taxon>Liliopsida</taxon>
        <taxon>Poales</taxon>
        <taxon>Poaceae</taxon>
        <taxon>BOP clade</taxon>
        <taxon>Pooideae</taxon>
        <taxon>Triticodae</taxon>
        <taxon>Triticeae</taxon>
        <taxon>Triticinae</taxon>
        <taxon>Aegilops</taxon>
    </lineage>
</organism>